<evidence type="ECO:0000313" key="14">
    <source>
        <dbReference type="Proteomes" id="UP000589984"/>
    </source>
</evidence>
<keyword evidence="6 10" id="KW-0521">NADP</keyword>
<evidence type="ECO:0000256" key="1">
    <source>
        <dbReference type="ARBA" id="ARBA00004994"/>
    </source>
</evidence>
<keyword evidence="5 10" id="KW-0566">Pantothenate biosynthesis</keyword>
<gene>
    <name evidence="13" type="ORF">HUO07_08400</name>
</gene>
<dbReference type="Gene3D" id="1.10.1040.10">
    <property type="entry name" value="N-(1-d-carboxylethyl)-l-norvaline Dehydrogenase, domain 2"/>
    <property type="match status" value="1"/>
</dbReference>
<protein>
    <recommendedName>
        <fullName evidence="4 10">2-dehydropantoate 2-reductase</fullName>
        <ecNumber evidence="3 10">1.1.1.169</ecNumber>
    </recommendedName>
    <alternativeName>
        <fullName evidence="8 10">Ketopantoate reductase</fullName>
    </alternativeName>
</protein>
<comment type="pathway">
    <text evidence="1 10">Cofactor biosynthesis; (R)-pantothenate biosynthesis; (R)-pantoate from 3-methyl-2-oxobutanoate: step 2/2.</text>
</comment>
<dbReference type="NCBIfam" id="TIGR00745">
    <property type="entry name" value="apbA_panE"/>
    <property type="match status" value="1"/>
</dbReference>
<dbReference type="InterPro" id="IPR013752">
    <property type="entry name" value="KPA_reductase"/>
</dbReference>
<dbReference type="PANTHER" id="PTHR43765:SF2">
    <property type="entry name" value="2-DEHYDROPANTOATE 2-REDUCTASE"/>
    <property type="match status" value="1"/>
</dbReference>
<evidence type="ECO:0000256" key="2">
    <source>
        <dbReference type="ARBA" id="ARBA00007870"/>
    </source>
</evidence>
<sequence length="312" mass="33045">MTTHWILGPGAIGRLLAHSLAPFAEVALIGRRGFPAQQRLMTPEGEARTQRLPSLTAGQLAVDAPEPPALLHITTKAMSAEAALESTANSLPSTTPLVLWQNGFLAQPRITQTWPGPVLCATTTEGAYLTGDDGVVHAGRGHTFVGDLNNRHGELAETLAQTLTQAGLTATAVTDIRQRLWQKLAVNAAINPLVALNGVRNGELRDDAYAGRVVAVVQEVAAIMLAEGIAPPNNGQGGASWLALVWQVIENTANNKASMLQDIEAKRPTERGAILGPLIESADRHGLACNTLQALNNEIAVLEASYSRTLNH</sequence>
<evidence type="ECO:0000256" key="7">
    <source>
        <dbReference type="ARBA" id="ARBA00023002"/>
    </source>
</evidence>
<comment type="function">
    <text evidence="10">Catalyzes the NADPH-dependent reduction of ketopantoate into pantoic acid.</text>
</comment>
<dbReference type="InterPro" id="IPR050838">
    <property type="entry name" value="Ketopantoate_reductase"/>
</dbReference>
<dbReference type="SUPFAM" id="SSF51735">
    <property type="entry name" value="NAD(P)-binding Rossmann-fold domains"/>
    <property type="match status" value="1"/>
</dbReference>
<dbReference type="InterPro" id="IPR008927">
    <property type="entry name" value="6-PGluconate_DH-like_C_sf"/>
</dbReference>
<dbReference type="UniPathway" id="UPA00028">
    <property type="reaction ID" value="UER00004"/>
</dbReference>
<dbReference type="GO" id="GO:0015940">
    <property type="term" value="P:pantothenate biosynthetic process"/>
    <property type="evidence" value="ECO:0007669"/>
    <property type="project" value="UniProtKB-UniPathway"/>
</dbReference>
<dbReference type="Pfam" id="PF02558">
    <property type="entry name" value="ApbA"/>
    <property type="match status" value="1"/>
</dbReference>
<dbReference type="InterPro" id="IPR013328">
    <property type="entry name" value="6PGD_dom2"/>
</dbReference>
<evidence type="ECO:0000256" key="6">
    <source>
        <dbReference type="ARBA" id="ARBA00022857"/>
    </source>
</evidence>
<dbReference type="RefSeq" id="WP_176303191.1">
    <property type="nucleotide sequence ID" value="NZ_JABWCV010000007.1"/>
</dbReference>
<evidence type="ECO:0000256" key="8">
    <source>
        <dbReference type="ARBA" id="ARBA00032024"/>
    </source>
</evidence>
<proteinExistence type="inferred from homology"/>
<dbReference type="AlphaFoldDB" id="A0A7Y6RC04"/>
<evidence type="ECO:0000256" key="9">
    <source>
        <dbReference type="ARBA" id="ARBA00048793"/>
    </source>
</evidence>
<organism evidence="13 14">
    <name type="scientific">Vreelandella maris</name>
    <dbReference type="NCBI Taxonomy" id="2729617"/>
    <lineage>
        <taxon>Bacteria</taxon>
        <taxon>Pseudomonadati</taxon>
        <taxon>Pseudomonadota</taxon>
        <taxon>Gammaproteobacteria</taxon>
        <taxon>Oceanospirillales</taxon>
        <taxon>Halomonadaceae</taxon>
        <taxon>Vreelandella</taxon>
    </lineage>
</organism>
<keyword evidence="7 10" id="KW-0560">Oxidoreductase</keyword>
<evidence type="ECO:0000259" key="11">
    <source>
        <dbReference type="Pfam" id="PF02558"/>
    </source>
</evidence>
<dbReference type="PANTHER" id="PTHR43765">
    <property type="entry name" value="2-DEHYDROPANTOATE 2-REDUCTASE-RELATED"/>
    <property type="match status" value="1"/>
</dbReference>
<dbReference type="InterPro" id="IPR013332">
    <property type="entry name" value="KPR_N"/>
</dbReference>
<accession>A0A7Y6RC04</accession>
<keyword evidence="14" id="KW-1185">Reference proteome</keyword>
<dbReference type="GO" id="GO:0050661">
    <property type="term" value="F:NADP binding"/>
    <property type="evidence" value="ECO:0007669"/>
    <property type="project" value="TreeGrafter"/>
</dbReference>
<dbReference type="EC" id="1.1.1.169" evidence="3 10"/>
<dbReference type="Pfam" id="PF08546">
    <property type="entry name" value="ApbA_C"/>
    <property type="match status" value="1"/>
</dbReference>
<dbReference type="InterPro" id="IPR003710">
    <property type="entry name" value="ApbA"/>
</dbReference>
<evidence type="ECO:0000256" key="10">
    <source>
        <dbReference type="RuleBase" id="RU362068"/>
    </source>
</evidence>
<evidence type="ECO:0000256" key="5">
    <source>
        <dbReference type="ARBA" id="ARBA00022655"/>
    </source>
</evidence>
<evidence type="ECO:0000256" key="3">
    <source>
        <dbReference type="ARBA" id="ARBA00013014"/>
    </source>
</evidence>
<dbReference type="SUPFAM" id="SSF48179">
    <property type="entry name" value="6-phosphogluconate dehydrogenase C-terminal domain-like"/>
    <property type="match status" value="1"/>
</dbReference>
<dbReference type="Gene3D" id="3.40.50.720">
    <property type="entry name" value="NAD(P)-binding Rossmann-like Domain"/>
    <property type="match status" value="1"/>
</dbReference>
<dbReference type="EMBL" id="JABWCV010000007">
    <property type="protein sequence ID" value="NVF14195.1"/>
    <property type="molecule type" value="Genomic_DNA"/>
</dbReference>
<evidence type="ECO:0000313" key="13">
    <source>
        <dbReference type="EMBL" id="NVF14195.1"/>
    </source>
</evidence>
<comment type="catalytic activity">
    <reaction evidence="9 10">
        <text>(R)-pantoate + NADP(+) = 2-dehydropantoate + NADPH + H(+)</text>
        <dbReference type="Rhea" id="RHEA:16233"/>
        <dbReference type="ChEBI" id="CHEBI:11561"/>
        <dbReference type="ChEBI" id="CHEBI:15378"/>
        <dbReference type="ChEBI" id="CHEBI:15980"/>
        <dbReference type="ChEBI" id="CHEBI:57783"/>
        <dbReference type="ChEBI" id="CHEBI:58349"/>
        <dbReference type="EC" id="1.1.1.169"/>
    </reaction>
</comment>
<comment type="similarity">
    <text evidence="2 10">Belongs to the ketopantoate reductase family.</text>
</comment>
<evidence type="ECO:0000256" key="4">
    <source>
        <dbReference type="ARBA" id="ARBA00019465"/>
    </source>
</evidence>
<dbReference type="GO" id="GO:0005737">
    <property type="term" value="C:cytoplasm"/>
    <property type="evidence" value="ECO:0007669"/>
    <property type="project" value="TreeGrafter"/>
</dbReference>
<evidence type="ECO:0000259" key="12">
    <source>
        <dbReference type="Pfam" id="PF08546"/>
    </source>
</evidence>
<comment type="caution">
    <text evidence="13">The sequence shown here is derived from an EMBL/GenBank/DDBJ whole genome shotgun (WGS) entry which is preliminary data.</text>
</comment>
<dbReference type="GO" id="GO:0008677">
    <property type="term" value="F:2-dehydropantoate 2-reductase activity"/>
    <property type="evidence" value="ECO:0007669"/>
    <property type="project" value="UniProtKB-EC"/>
</dbReference>
<feature type="domain" description="Ketopantoate reductase C-terminal" evidence="12">
    <location>
        <begin position="175"/>
        <end position="300"/>
    </location>
</feature>
<feature type="domain" description="Ketopantoate reductase N-terminal" evidence="11">
    <location>
        <begin position="6"/>
        <end position="149"/>
    </location>
</feature>
<dbReference type="Proteomes" id="UP000589984">
    <property type="component" value="Unassembled WGS sequence"/>
</dbReference>
<reference evidence="13 14" key="1">
    <citation type="submission" date="2020-06" db="EMBL/GenBank/DDBJ databases">
        <title>Halomonas sp. QX-1 draft genome sequence.</title>
        <authorList>
            <person name="Qiu X."/>
        </authorList>
    </citation>
    <scope>NUCLEOTIDE SEQUENCE [LARGE SCALE GENOMIC DNA]</scope>
    <source>
        <strain evidence="13 14">QX-1</strain>
    </source>
</reference>
<name>A0A7Y6RC04_9GAMM</name>
<dbReference type="InterPro" id="IPR036291">
    <property type="entry name" value="NAD(P)-bd_dom_sf"/>
</dbReference>